<protein>
    <submittedName>
        <fullName evidence="2">YqcI/YcgG family protein</fullName>
    </submittedName>
</protein>
<dbReference type="Pfam" id="PF08892">
    <property type="entry name" value="YqcI_YcgG"/>
    <property type="match status" value="1"/>
</dbReference>
<dbReference type="EMBL" id="CP023702">
    <property type="protein sequence ID" value="QEU76562.1"/>
    <property type="molecule type" value="Genomic_DNA"/>
</dbReference>
<dbReference type="PANTHER" id="PTHR40045:SF1">
    <property type="entry name" value="YQCI_YCGG FAMILY PROTEIN"/>
    <property type="match status" value="1"/>
</dbReference>
<reference evidence="2 3" key="1">
    <citation type="submission" date="2017-09" db="EMBL/GenBank/DDBJ databases">
        <authorList>
            <person name="Lee N."/>
            <person name="Cho B.-K."/>
        </authorList>
    </citation>
    <scope>NUCLEOTIDE SEQUENCE [LARGE SCALE GENOMIC DNA]</scope>
    <source>
        <strain evidence="2 3">ATCC 12769</strain>
    </source>
</reference>
<evidence type="ECO:0000313" key="2">
    <source>
        <dbReference type="EMBL" id="QEU76562.1"/>
    </source>
</evidence>
<dbReference type="Proteomes" id="UP000326178">
    <property type="component" value="Chromosome"/>
</dbReference>
<proteinExistence type="predicted"/>
<dbReference type="InterPro" id="IPR014988">
    <property type="entry name" value="Uncharacterised_YqcI/YcgG"/>
</dbReference>
<accession>A0A5J6FJP4</accession>
<dbReference type="PANTHER" id="PTHR40045">
    <property type="entry name" value="YCGG FAMILY PROTEIN"/>
    <property type="match status" value="1"/>
</dbReference>
<feature type="region of interest" description="Disordered" evidence="1">
    <location>
        <begin position="231"/>
        <end position="265"/>
    </location>
</feature>
<dbReference type="KEGG" id="snk:CP967_15020"/>
<dbReference type="OrthoDB" id="112290at2"/>
<name>A0A5J6FJP4_9ACTN</name>
<dbReference type="AlphaFoldDB" id="A0A5J6FJP4"/>
<evidence type="ECO:0000313" key="3">
    <source>
        <dbReference type="Proteomes" id="UP000326178"/>
    </source>
</evidence>
<evidence type="ECO:0000256" key="1">
    <source>
        <dbReference type="SAM" id="MobiDB-lite"/>
    </source>
</evidence>
<keyword evidence="3" id="KW-1185">Reference proteome</keyword>
<feature type="compositionally biased region" description="Basic and acidic residues" evidence="1">
    <location>
        <begin position="232"/>
        <end position="243"/>
    </location>
</feature>
<sequence length="265" mass="29843">MQRTTRLISQRQALEGAQGWHRSAFEDVAARLAGPSFPCVFSRNAFRKELLRLVFVESAGPEDMRRLAEALTEYVELSNDWDGRLDTSYPLVVMFSAQAVTAHGVEDYHAFGWRVLQELHRLDPAPWPGDVGRDPDSASWSMCFNGMPLFCNMSTPAHRSRRSRNLGEHFVLVINPRERFDVFAGETPSGRKVRANIRERVHLYDGMPHAPQLGSYSVGALEWLQYGLPDENTEHTENTDDTGHTGPNAGCPFRARTAAETNRNS</sequence>
<organism evidence="2 3">
    <name type="scientific">Streptomyces nitrosporeus</name>
    <dbReference type="NCBI Taxonomy" id="28894"/>
    <lineage>
        <taxon>Bacteria</taxon>
        <taxon>Bacillati</taxon>
        <taxon>Actinomycetota</taxon>
        <taxon>Actinomycetes</taxon>
        <taxon>Kitasatosporales</taxon>
        <taxon>Streptomycetaceae</taxon>
        <taxon>Streptomyces</taxon>
    </lineage>
</organism>
<gene>
    <name evidence="2" type="ORF">CP967_15020</name>
</gene>